<accession>A0A3B7LXT6</accession>
<dbReference type="RefSeq" id="WP_087512465.1">
    <property type="nucleotide sequence ID" value="NZ_CP032134.1"/>
</dbReference>
<dbReference type="AlphaFoldDB" id="A0A3B7LXT6"/>
<organism evidence="1 2">
    <name type="scientific">Acinetobacter chinensis</name>
    <dbReference type="NCBI Taxonomy" id="2004650"/>
    <lineage>
        <taxon>Bacteria</taxon>
        <taxon>Pseudomonadati</taxon>
        <taxon>Pseudomonadota</taxon>
        <taxon>Gammaproteobacteria</taxon>
        <taxon>Moraxellales</taxon>
        <taxon>Moraxellaceae</taxon>
        <taxon>Acinetobacter</taxon>
    </lineage>
</organism>
<reference evidence="2" key="1">
    <citation type="submission" date="2018-09" db="EMBL/GenBank/DDBJ databases">
        <title>The complete genome of Acinetobacter sp. strain WCHAc010005.</title>
        <authorList>
            <person name="Hu Y."/>
            <person name="Long H."/>
            <person name="Feng Y."/>
            <person name="Zong Z."/>
        </authorList>
    </citation>
    <scope>NUCLEOTIDE SEQUENCE [LARGE SCALE GENOMIC DNA]</scope>
    <source>
        <strain evidence="2">WCHAc010005</strain>
    </source>
</reference>
<sequence>MTRFILENMRWEITDNVFDRSQWTGLSQGEVWTESATAWGFYFSKWTPNQHHDLKLMLITVNDTLNADLVIGFTCAVDKLESLQLDTSPDFPWEDWEGLKLIRRDDFDQYTKASEALIIAKQIIQQDASLAKYIRLTELSLSDHSSAIDQNNSHSILV</sequence>
<proteinExistence type="predicted"/>
<evidence type="ECO:0000313" key="1">
    <source>
        <dbReference type="EMBL" id="AXY57201.1"/>
    </source>
</evidence>
<dbReference type="EMBL" id="CP032134">
    <property type="protein sequence ID" value="AXY57201.1"/>
    <property type="molecule type" value="Genomic_DNA"/>
</dbReference>
<gene>
    <name evidence="1" type="ORF">CDG60_11880</name>
</gene>
<name>A0A3B7LXT6_9GAMM</name>
<dbReference type="Proteomes" id="UP000263753">
    <property type="component" value="Chromosome"/>
</dbReference>
<protein>
    <submittedName>
        <fullName evidence="1">Uncharacterized protein</fullName>
    </submittedName>
</protein>
<evidence type="ECO:0000313" key="2">
    <source>
        <dbReference type="Proteomes" id="UP000263753"/>
    </source>
</evidence>
<dbReference type="KEGG" id="achi:CDG60_11880"/>